<evidence type="ECO:0000313" key="5">
    <source>
        <dbReference type="Proteomes" id="UP000215545"/>
    </source>
</evidence>
<proteinExistence type="predicted"/>
<dbReference type="STRING" id="1017273.SAMN05443094_104192"/>
<evidence type="ECO:0000313" key="4">
    <source>
        <dbReference type="Proteomes" id="UP000186385"/>
    </source>
</evidence>
<dbReference type="Proteomes" id="UP000186385">
    <property type="component" value="Unassembled WGS sequence"/>
</dbReference>
<evidence type="ECO:0000256" key="1">
    <source>
        <dbReference type="SAM" id="MobiDB-lite"/>
    </source>
</evidence>
<organism evidence="3 4">
    <name type="scientific">Domibacillus enclensis</name>
    <dbReference type="NCBI Taxonomy" id="1017273"/>
    <lineage>
        <taxon>Bacteria</taxon>
        <taxon>Bacillati</taxon>
        <taxon>Bacillota</taxon>
        <taxon>Bacilli</taxon>
        <taxon>Bacillales</taxon>
        <taxon>Bacillaceae</taxon>
        <taxon>Domibacillus</taxon>
    </lineage>
</organism>
<reference evidence="2" key="3">
    <citation type="submission" date="2017-03" db="EMBL/GenBank/DDBJ databases">
        <authorList>
            <person name="Dastager S.G."/>
            <person name="Neurgaonkar P.S."/>
            <person name="Dharne M.S."/>
        </authorList>
    </citation>
    <scope>NUCLEOTIDE SEQUENCE</scope>
    <source>
        <strain evidence="2">DSM 25145</strain>
    </source>
</reference>
<feature type="region of interest" description="Disordered" evidence="1">
    <location>
        <begin position="46"/>
        <end position="80"/>
    </location>
</feature>
<reference evidence="3 4" key="1">
    <citation type="submission" date="2017-01" db="EMBL/GenBank/DDBJ databases">
        <authorList>
            <person name="Mah S.A."/>
            <person name="Swanson W.J."/>
            <person name="Moy G.W."/>
            <person name="Vacquier V.D."/>
        </authorList>
    </citation>
    <scope>NUCLEOTIDE SEQUENCE [LARGE SCALE GENOMIC DNA]</scope>
    <source>
        <strain evidence="3 4">NIO-1016</strain>
    </source>
</reference>
<name>A0A1N6WK35_9BACI</name>
<evidence type="ECO:0000313" key="2">
    <source>
        <dbReference type="EMBL" id="OXS77959.1"/>
    </source>
</evidence>
<dbReference type="EMBL" id="MWSK01000004">
    <property type="protein sequence ID" value="OXS77959.1"/>
    <property type="molecule type" value="Genomic_DNA"/>
</dbReference>
<reference evidence="5" key="2">
    <citation type="submission" date="2017-03" db="EMBL/GenBank/DDBJ databases">
        <title>Bacillus sp. V-88(T) DSM27956, whole genome shotgun sequencing project.</title>
        <authorList>
            <person name="Dastager S.G."/>
            <person name="Neurgaonkar P.S."/>
            <person name="Dharne M.S."/>
        </authorList>
    </citation>
    <scope>NUCLEOTIDE SEQUENCE [LARGE SCALE GENOMIC DNA]</scope>
    <source>
        <strain evidence="5">DSM 25145</strain>
    </source>
</reference>
<protein>
    <submittedName>
        <fullName evidence="3">Uncharacterized protein</fullName>
    </submittedName>
</protein>
<gene>
    <name evidence="2" type="ORF">B1B05_10155</name>
    <name evidence="3" type="ORF">SAMN05443094_104192</name>
</gene>
<dbReference type="AlphaFoldDB" id="A0A1N6WK35"/>
<dbReference type="EMBL" id="FTLX01000004">
    <property type="protein sequence ID" value="SIQ90370.1"/>
    <property type="molecule type" value="Genomic_DNA"/>
</dbReference>
<dbReference type="Proteomes" id="UP000215545">
    <property type="component" value="Unassembled WGS sequence"/>
</dbReference>
<sequence>MLKTPVLELLGYMMMEKEEAKAKSEAERNKTWIHYNMLMFARPSFGEESAEQKKARSQFERMLRPKNQDKAGASPLGAPPEKLEWDFKLMEKFKKQQKGG</sequence>
<accession>A0A1N6WK35</accession>
<feature type="compositionally biased region" description="Basic and acidic residues" evidence="1">
    <location>
        <begin position="50"/>
        <end position="69"/>
    </location>
</feature>
<evidence type="ECO:0000313" key="3">
    <source>
        <dbReference type="EMBL" id="SIQ90370.1"/>
    </source>
</evidence>
<keyword evidence="5" id="KW-1185">Reference proteome</keyword>